<evidence type="ECO:0000313" key="2">
    <source>
        <dbReference type="EMBL" id="KKL62287.1"/>
    </source>
</evidence>
<comment type="caution">
    <text evidence="2">The sequence shown here is derived from an EMBL/GenBank/DDBJ whole genome shotgun (WGS) entry which is preliminary data.</text>
</comment>
<name>A0A0F9GGK5_9ZZZZ</name>
<proteinExistence type="predicted"/>
<reference evidence="2" key="1">
    <citation type="journal article" date="2015" name="Nature">
        <title>Complex archaea that bridge the gap between prokaryotes and eukaryotes.</title>
        <authorList>
            <person name="Spang A."/>
            <person name="Saw J.H."/>
            <person name="Jorgensen S.L."/>
            <person name="Zaremba-Niedzwiedzka K."/>
            <person name="Martijn J."/>
            <person name="Lind A.E."/>
            <person name="van Eijk R."/>
            <person name="Schleper C."/>
            <person name="Guy L."/>
            <person name="Ettema T.J."/>
        </authorList>
    </citation>
    <scope>NUCLEOTIDE SEQUENCE</scope>
</reference>
<keyword evidence="1" id="KW-0472">Membrane</keyword>
<feature type="transmembrane region" description="Helical" evidence="1">
    <location>
        <begin position="20"/>
        <end position="46"/>
    </location>
</feature>
<protein>
    <submittedName>
        <fullName evidence="2">Uncharacterized protein</fullName>
    </submittedName>
</protein>
<sequence>MRRYVGDHALYNSGNIMGQVALPFVLLVGGIIIQIVIAGSFISFFVNAASLGERLSVRALAAANTGVYDAIKRVAEDKEFAATNQEYSITVGSDSVTVSVSRTVDNTNNIYLYTVSSEATAQSRRRKIVAEFVVNQTTGAVALSSVSEQVLQ</sequence>
<keyword evidence="1" id="KW-1133">Transmembrane helix</keyword>
<gene>
    <name evidence="2" type="ORF">LCGC14_2186710</name>
</gene>
<accession>A0A0F9GGK5</accession>
<dbReference type="EMBL" id="LAZR01028537">
    <property type="protein sequence ID" value="KKL62287.1"/>
    <property type="molecule type" value="Genomic_DNA"/>
</dbReference>
<organism evidence="2">
    <name type="scientific">marine sediment metagenome</name>
    <dbReference type="NCBI Taxonomy" id="412755"/>
    <lineage>
        <taxon>unclassified sequences</taxon>
        <taxon>metagenomes</taxon>
        <taxon>ecological metagenomes</taxon>
    </lineage>
</organism>
<evidence type="ECO:0000256" key="1">
    <source>
        <dbReference type="SAM" id="Phobius"/>
    </source>
</evidence>
<keyword evidence="1" id="KW-0812">Transmembrane</keyword>
<dbReference type="AlphaFoldDB" id="A0A0F9GGK5"/>